<sequence>MRASATPFPLSRPLVYASTCLEPPATPSGPRGSLPFAHTSSQSGNATTRLEADGNTPFRCETSTQSTTRGSFASAFPSPAAPNSLRGGFCILFRSRNSAINFPKSAPKLPCRMQRRVVDACHLVNTMYTTSRAMWTILLQGQGLAWDLCPRSETPDRLGRRRPTERLLTAVFSLIDGRLWTDGAPHRPLPKTPKTACRPETTGRADPGTASEGSSTKQQTLQGSAPSFTVETEDRRWALPVAYRDSVLLPLVSL</sequence>
<feature type="compositionally biased region" description="Polar residues" evidence="1">
    <location>
        <begin position="211"/>
        <end position="229"/>
    </location>
</feature>
<evidence type="ECO:0000313" key="3">
    <source>
        <dbReference type="Proteomes" id="UP001456524"/>
    </source>
</evidence>
<evidence type="ECO:0000256" key="1">
    <source>
        <dbReference type="SAM" id="MobiDB-lite"/>
    </source>
</evidence>
<evidence type="ECO:0000313" key="2">
    <source>
        <dbReference type="EMBL" id="KAK8166540.1"/>
    </source>
</evidence>
<protein>
    <submittedName>
        <fullName evidence="2">Uncharacterized protein</fullName>
    </submittedName>
</protein>
<accession>A0ABR1XTL5</accession>
<name>A0ABR1XTL5_9PEZI</name>
<reference evidence="2 3" key="1">
    <citation type="journal article" date="2022" name="G3 (Bethesda)">
        <title>Enemy or ally: a genomic approach to elucidate the lifestyle of Phyllosticta citrichinaensis.</title>
        <authorList>
            <person name="Buijs V.A."/>
            <person name="Groenewald J.Z."/>
            <person name="Haridas S."/>
            <person name="LaButti K.M."/>
            <person name="Lipzen A."/>
            <person name="Martin F.M."/>
            <person name="Barry K."/>
            <person name="Grigoriev I.V."/>
            <person name="Crous P.W."/>
            <person name="Seidl M.F."/>
        </authorList>
    </citation>
    <scope>NUCLEOTIDE SEQUENCE [LARGE SCALE GENOMIC DNA]</scope>
    <source>
        <strain evidence="2 3">CBS 129764</strain>
    </source>
</reference>
<dbReference type="EMBL" id="JBBWUH010000005">
    <property type="protein sequence ID" value="KAK8166540.1"/>
    <property type="molecule type" value="Genomic_DNA"/>
</dbReference>
<feature type="compositionally biased region" description="Polar residues" evidence="1">
    <location>
        <begin position="38"/>
        <end position="48"/>
    </location>
</feature>
<feature type="region of interest" description="Disordered" evidence="1">
    <location>
        <begin position="21"/>
        <end position="64"/>
    </location>
</feature>
<gene>
    <name evidence="2" type="ORF">IWX90DRAFT_216265</name>
</gene>
<dbReference type="Proteomes" id="UP001456524">
    <property type="component" value="Unassembled WGS sequence"/>
</dbReference>
<comment type="caution">
    <text evidence="2">The sequence shown here is derived from an EMBL/GenBank/DDBJ whole genome shotgun (WGS) entry which is preliminary data.</text>
</comment>
<proteinExistence type="predicted"/>
<feature type="region of interest" description="Disordered" evidence="1">
    <location>
        <begin position="183"/>
        <end position="229"/>
    </location>
</feature>
<keyword evidence="3" id="KW-1185">Reference proteome</keyword>
<organism evidence="2 3">
    <name type="scientific">Phyllosticta citrichinensis</name>
    <dbReference type="NCBI Taxonomy" id="1130410"/>
    <lineage>
        <taxon>Eukaryota</taxon>
        <taxon>Fungi</taxon>
        <taxon>Dikarya</taxon>
        <taxon>Ascomycota</taxon>
        <taxon>Pezizomycotina</taxon>
        <taxon>Dothideomycetes</taxon>
        <taxon>Dothideomycetes incertae sedis</taxon>
        <taxon>Botryosphaeriales</taxon>
        <taxon>Phyllostictaceae</taxon>
        <taxon>Phyllosticta</taxon>
    </lineage>
</organism>